<evidence type="ECO:0000313" key="3">
    <source>
        <dbReference type="Proteomes" id="UP000886523"/>
    </source>
</evidence>
<dbReference type="PANTHER" id="PTHR42877:SF4">
    <property type="entry name" value="FAD_NAD(P)-BINDING DOMAIN-CONTAINING PROTEIN-RELATED"/>
    <property type="match status" value="1"/>
</dbReference>
<dbReference type="InterPro" id="IPR036188">
    <property type="entry name" value="FAD/NAD-bd_sf"/>
</dbReference>
<name>A0A9P6E0G7_9AGAM</name>
<dbReference type="InterPro" id="IPR051209">
    <property type="entry name" value="FAD-bind_Monooxygenase_sf"/>
</dbReference>
<dbReference type="Gene3D" id="3.50.50.60">
    <property type="entry name" value="FAD/NAD(P)-binding domain"/>
    <property type="match status" value="2"/>
</dbReference>
<dbReference type="PANTHER" id="PTHR42877">
    <property type="entry name" value="L-ORNITHINE N(5)-MONOOXYGENASE-RELATED"/>
    <property type="match status" value="1"/>
</dbReference>
<protein>
    <recommendedName>
        <fullName evidence="4">L-ornithine N(5)-oxygenase</fullName>
    </recommendedName>
</protein>
<accession>A0A9P6E0G7</accession>
<dbReference type="Proteomes" id="UP000886523">
    <property type="component" value="Unassembled WGS sequence"/>
</dbReference>
<evidence type="ECO:0008006" key="4">
    <source>
        <dbReference type="Google" id="ProtNLM"/>
    </source>
</evidence>
<reference evidence="2" key="1">
    <citation type="journal article" date="2020" name="Nat. Commun.">
        <title>Large-scale genome sequencing of mycorrhizal fungi provides insights into the early evolution of symbiotic traits.</title>
        <authorList>
            <person name="Miyauchi S."/>
            <person name="Kiss E."/>
            <person name="Kuo A."/>
            <person name="Drula E."/>
            <person name="Kohler A."/>
            <person name="Sanchez-Garcia M."/>
            <person name="Morin E."/>
            <person name="Andreopoulos B."/>
            <person name="Barry K.W."/>
            <person name="Bonito G."/>
            <person name="Buee M."/>
            <person name="Carver A."/>
            <person name="Chen C."/>
            <person name="Cichocki N."/>
            <person name="Clum A."/>
            <person name="Culley D."/>
            <person name="Crous P.W."/>
            <person name="Fauchery L."/>
            <person name="Girlanda M."/>
            <person name="Hayes R.D."/>
            <person name="Keri Z."/>
            <person name="LaButti K."/>
            <person name="Lipzen A."/>
            <person name="Lombard V."/>
            <person name="Magnuson J."/>
            <person name="Maillard F."/>
            <person name="Murat C."/>
            <person name="Nolan M."/>
            <person name="Ohm R.A."/>
            <person name="Pangilinan J."/>
            <person name="Pereira M.F."/>
            <person name="Perotto S."/>
            <person name="Peter M."/>
            <person name="Pfister S."/>
            <person name="Riley R."/>
            <person name="Sitrit Y."/>
            <person name="Stielow J.B."/>
            <person name="Szollosi G."/>
            <person name="Zifcakova L."/>
            <person name="Stursova M."/>
            <person name="Spatafora J.W."/>
            <person name="Tedersoo L."/>
            <person name="Vaario L.M."/>
            <person name="Yamada A."/>
            <person name="Yan M."/>
            <person name="Wang P."/>
            <person name="Xu J."/>
            <person name="Bruns T."/>
            <person name="Baldrian P."/>
            <person name="Vilgalys R."/>
            <person name="Dunand C."/>
            <person name="Henrissat B."/>
            <person name="Grigoriev I.V."/>
            <person name="Hibbett D."/>
            <person name="Nagy L.G."/>
            <person name="Martin F.M."/>
        </authorList>
    </citation>
    <scope>NUCLEOTIDE SEQUENCE</scope>
    <source>
        <strain evidence="2">UP504</strain>
    </source>
</reference>
<comment type="similarity">
    <text evidence="1">Belongs to the FAD-binding monooxygenase family.</text>
</comment>
<evidence type="ECO:0000256" key="1">
    <source>
        <dbReference type="ARBA" id="ARBA00010139"/>
    </source>
</evidence>
<dbReference type="SUPFAM" id="SSF51905">
    <property type="entry name" value="FAD/NAD(P)-binding domain"/>
    <property type="match status" value="1"/>
</dbReference>
<sequence length="542" mass="60818">MTSPPDLLLPCCPNPPRAPLRRMNSHSSCTIFSHTQYPSPSLHRIAGLLAALALKKRLGYTNFIVYEKGPEVGGTWRENTYPGCGCDIPSHWYAISSEPNTNWSRTFSSQPEILQYLKDVAVRNNLGPFLNFNCKFVSGVWDSTAQHYNIIIERTHPNGTKTADTTRAQIIISAVGILHHPKMPDIKGLETFKGDIFHPAQWRHDVSLEHKKVGVIGNGCSAAQLVPAITEDPTVDVLNFCRTPSWFLPRDQREYGEFARWLFKSVPGLLALFRALIFFQSDIKYLLWKQKFALLRKIAEMVSRQYVRSKAPKEMLAQLYPHYPLGCKRVVFDPGYLSSLHQPNLKLEWDPIVEIVKDGIVTANGTHHKLDVLIPATGYDLSPNTAPPVTGINGTTIHDYFLSQGGSTAYRGTTLPGFPNLFILLGPNVSSGHGSVIFALEVDYIMKMLKPMLAKNSKIRTIEVDSTATQKFNDQLQKRMEGTIWTACVSWYQPGTKNVAMYPGTLTSLWASMRNPKWKDYIVGKEDDKLTLGTENGRTIEP</sequence>
<dbReference type="EMBL" id="MU128911">
    <property type="protein sequence ID" value="KAF9520567.1"/>
    <property type="molecule type" value="Genomic_DNA"/>
</dbReference>
<organism evidence="2 3">
    <name type="scientific">Hydnum rufescens UP504</name>
    <dbReference type="NCBI Taxonomy" id="1448309"/>
    <lineage>
        <taxon>Eukaryota</taxon>
        <taxon>Fungi</taxon>
        <taxon>Dikarya</taxon>
        <taxon>Basidiomycota</taxon>
        <taxon>Agaricomycotina</taxon>
        <taxon>Agaricomycetes</taxon>
        <taxon>Cantharellales</taxon>
        <taxon>Hydnaceae</taxon>
        <taxon>Hydnum</taxon>
    </lineage>
</organism>
<dbReference type="OrthoDB" id="74360at2759"/>
<keyword evidence="3" id="KW-1185">Reference proteome</keyword>
<proteinExistence type="inferred from homology"/>
<dbReference type="AlphaFoldDB" id="A0A9P6E0G7"/>
<gene>
    <name evidence="2" type="ORF">BS47DRAFT_1439992</name>
</gene>
<evidence type="ECO:0000313" key="2">
    <source>
        <dbReference type="EMBL" id="KAF9520567.1"/>
    </source>
</evidence>
<comment type="caution">
    <text evidence="2">The sequence shown here is derived from an EMBL/GenBank/DDBJ whole genome shotgun (WGS) entry which is preliminary data.</text>
</comment>
<dbReference type="Pfam" id="PF13450">
    <property type="entry name" value="NAD_binding_8"/>
    <property type="match status" value="1"/>
</dbReference>